<evidence type="ECO:0000313" key="3">
    <source>
        <dbReference type="Proteomes" id="UP000034076"/>
    </source>
</evidence>
<reference evidence="2 3" key="1">
    <citation type="submission" date="2015-04" db="EMBL/GenBank/DDBJ databases">
        <title>Draft genome sequence of bacteremic isolate Catabacter hongkongensis type strain HKU16T.</title>
        <authorList>
            <person name="Lau S.K."/>
            <person name="Teng J.L."/>
            <person name="Huang Y."/>
            <person name="Curreem S.O."/>
            <person name="Tsui S.K."/>
            <person name="Woo P.C."/>
        </authorList>
    </citation>
    <scope>NUCLEOTIDE SEQUENCE [LARGE SCALE GENOMIC DNA]</scope>
    <source>
        <strain evidence="2 3">HKU16</strain>
    </source>
</reference>
<protein>
    <submittedName>
        <fullName evidence="2">Uncharacterized protein</fullName>
    </submittedName>
</protein>
<comment type="caution">
    <text evidence="2">The sequence shown here is derived from an EMBL/GenBank/DDBJ whole genome shotgun (WGS) entry which is preliminary data.</text>
</comment>
<organism evidence="2 3">
    <name type="scientific">Christensenella hongkongensis</name>
    <dbReference type="NCBI Taxonomy" id="270498"/>
    <lineage>
        <taxon>Bacteria</taxon>
        <taxon>Bacillati</taxon>
        <taxon>Bacillota</taxon>
        <taxon>Clostridia</taxon>
        <taxon>Christensenellales</taxon>
        <taxon>Christensenellaceae</taxon>
        <taxon>Christensenella</taxon>
    </lineage>
</organism>
<name>A0A0M2NPW3_9FIRM</name>
<keyword evidence="1" id="KW-0812">Transmembrane</keyword>
<keyword evidence="1" id="KW-1133">Transmembrane helix</keyword>
<sequence length="64" mass="7124">MKFHLNLYLIVGIFAIAMNLIVGSVISVHDGFIQTAQCLLSGIGIFFCVMGFFEQKDRACSKHE</sequence>
<dbReference type="RefSeq" id="WP_046441867.1">
    <property type="nucleotide sequence ID" value="NZ_CAUERS010000130.1"/>
</dbReference>
<proteinExistence type="predicted"/>
<accession>A0A0M2NPW3</accession>
<dbReference type="AlphaFoldDB" id="A0A0M2NPW3"/>
<dbReference type="EMBL" id="LAYJ01000013">
    <property type="protein sequence ID" value="KKI52447.1"/>
    <property type="molecule type" value="Genomic_DNA"/>
</dbReference>
<gene>
    <name evidence="2" type="ORF">CHK_0064</name>
</gene>
<feature type="transmembrane region" description="Helical" evidence="1">
    <location>
        <begin position="7"/>
        <end position="26"/>
    </location>
</feature>
<dbReference type="STRING" id="270498.CHK_0064"/>
<feature type="transmembrane region" description="Helical" evidence="1">
    <location>
        <begin position="32"/>
        <end position="53"/>
    </location>
</feature>
<keyword evidence="3" id="KW-1185">Reference proteome</keyword>
<dbReference type="Proteomes" id="UP000034076">
    <property type="component" value="Unassembled WGS sequence"/>
</dbReference>
<evidence type="ECO:0000313" key="2">
    <source>
        <dbReference type="EMBL" id="KKI52447.1"/>
    </source>
</evidence>
<keyword evidence="1" id="KW-0472">Membrane</keyword>
<evidence type="ECO:0000256" key="1">
    <source>
        <dbReference type="SAM" id="Phobius"/>
    </source>
</evidence>